<dbReference type="Pfam" id="PF00034">
    <property type="entry name" value="Cytochrom_C"/>
    <property type="match status" value="1"/>
</dbReference>
<dbReference type="GO" id="GO:0005886">
    <property type="term" value="C:plasma membrane"/>
    <property type="evidence" value="ECO:0007669"/>
    <property type="project" value="UniProtKB-SubCell"/>
</dbReference>
<feature type="signal peptide" evidence="10">
    <location>
        <begin position="1"/>
        <end position="22"/>
    </location>
</feature>
<dbReference type="GO" id="GO:0016614">
    <property type="term" value="F:oxidoreductase activity, acting on CH-OH group of donors"/>
    <property type="evidence" value="ECO:0007669"/>
    <property type="project" value="InterPro"/>
</dbReference>
<evidence type="ECO:0000256" key="4">
    <source>
        <dbReference type="ARBA" id="ARBA00022723"/>
    </source>
</evidence>
<keyword evidence="2" id="KW-1003">Cell membrane</keyword>
<dbReference type="GO" id="GO:0020037">
    <property type="term" value="F:heme binding"/>
    <property type="evidence" value="ECO:0007669"/>
    <property type="project" value="InterPro"/>
</dbReference>
<dbReference type="InterPro" id="IPR014353">
    <property type="entry name" value="Membr-bd_ADH_cyt_c"/>
</dbReference>
<dbReference type="PANTHER" id="PTHR35008">
    <property type="entry name" value="BLL4482 PROTEIN-RELATED"/>
    <property type="match status" value="1"/>
</dbReference>
<evidence type="ECO:0000256" key="3">
    <source>
        <dbReference type="ARBA" id="ARBA00022617"/>
    </source>
</evidence>
<evidence type="ECO:0000256" key="8">
    <source>
        <dbReference type="ARBA" id="ARBA00023136"/>
    </source>
</evidence>
<keyword evidence="7 9" id="KW-0408">Iron</keyword>
<evidence type="ECO:0000256" key="10">
    <source>
        <dbReference type="SAM" id="SignalP"/>
    </source>
</evidence>
<keyword evidence="13" id="KW-1185">Reference proteome</keyword>
<organism evidence="12 13">
    <name type="scientific">Scleromatobacter humisilvae</name>
    <dbReference type="NCBI Taxonomy" id="2897159"/>
    <lineage>
        <taxon>Bacteria</taxon>
        <taxon>Pseudomonadati</taxon>
        <taxon>Pseudomonadota</taxon>
        <taxon>Betaproteobacteria</taxon>
        <taxon>Burkholderiales</taxon>
        <taxon>Sphaerotilaceae</taxon>
        <taxon>Scleromatobacter</taxon>
    </lineage>
</organism>
<evidence type="ECO:0000256" key="7">
    <source>
        <dbReference type="ARBA" id="ARBA00023004"/>
    </source>
</evidence>
<keyword evidence="3 9" id="KW-0349">Heme</keyword>
<dbReference type="Gene3D" id="1.10.760.10">
    <property type="entry name" value="Cytochrome c-like domain"/>
    <property type="match status" value="2"/>
</dbReference>
<evidence type="ECO:0000259" key="11">
    <source>
        <dbReference type="PROSITE" id="PS51007"/>
    </source>
</evidence>
<comment type="subcellular location">
    <subcellularLocation>
        <location evidence="1">Cell membrane</location>
    </subcellularLocation>
</comment>
<dbReference type="GO" id="GO:0005506">
    <property type="term" value="F:iron ion binding"/>
    <property type="evidence" value="ECO:0007669"/>
    <property type="project" value="InterPro"/>
</dbReference>
<feature type="domain" description="Cytochrome c" evidence="11">
    <location>
        <begin position="26"/>
        <end position="130"/>
    </location>
</feature>
<accession>A0A9X2C1M9</accession>
<keyword evidence="5 10" id="KW-0732">Signal</keyword>
<feature type="chain" id="PRO_5040732676" evidence="10">
    <location>
        <begin position="23"/>
        <end position="296"/>
    </location>
</feature>
<evidence type="ECO:0000256" key="1">
    <source>
        <dbReference type="ARBA" id="ARBA00004236"/>
    </source>
</evidence>
<keyword evidence="8" id="KW-0472">Membrane</keyword>
<dbReference type="GO" id="GO:0009055">
    <property type="term" value="F:electron transfer activity"/>
    <property type="evidence" value="ECO:0007669"/>
    <property type="project" value="InterPro"/>
</dbReference>
<proteinExistence type="predicted"/>
<dbReference type="InterPro" id="IPR009056">
    <property type="entry name" value="Cyt_c-like_dom"/>
</dbReference>
<evidence type="ECO:0000313" key="13">
    <source>
        <dbReference type="Proteomes" id="UP001139353"/>
    </source>
</evidence>
<dbReference type="Proteomes" id="UP001139353">
    <property type="component" value="Unassembled WGS sequence"/>
</dbReference>
<dbReference type="RefSeq" id="WP_275681169.1">
    <property type="nucleotide sequence ID" value="NZ_JAJLJH010000001.1"/>
</dbReference>
<evidence type="ECO:0000256" key="2">
    <source>
        <dbReference type="ARBA" id="ARBA00022475"/>
    </source>
</evidence>
<reference evidence="12" key="1">
    <citation type="submission" date="2021-11" db="EMBL/GenBank/DDBJ databases">
        <title>BS-T2-15 a new species belonging to the Comamonadaceae family isolated from the soil of a French oak forest.</title>
        <authorList>
            <person name="Mieszkin S."/>
            <person name="Alain K."/>
        </authorList>
    </citation>
    <scope>NUCLEOTIDE SEQUENCE</scope>
    <source>
        <strain evidence="12">BS-T2-15</strain>
    </source>
</reference>
<evidence type="ECO:0000256" key="9">
    <source>
        <dbReference type="PROSITE-ProRule" id="PRU00433"/>
    </source>
</evidence>
<name>A0A9X2C1M9_9BURK</name>
<dbReference type="InterPro" id="IPR051459">
    <property type="entry name" value="Cytochrome_c-type_DH"/>
</dbReference>
<keyword evidence="4 9" id="KW-0479">Metal-binding</keyword>
<evidence type="ECO:0000256" key="5">
    <source>
        <dbReference type="ARBA" id="ARBA00022729"/>
    </source>
</evidence>
<dbReference type="InterPro" id="IPR036909">
    <property type="entry name" value="Cyt_c-like_dom_sf"/>
</dbReference>
<protein>
    <submittedName>
        <fullName evidence="12">Cytochrome c</fullName>
    </submittedName>
</protein>
<keyword evidence="6" id="KW-0677">Repeat</keyword>
<dbReference type="PIRSF" id="PIRSF000018">
    <property type="entry name" value="Mb_ADH_cyt_c"/>
    <property type="match status" value="1"/>
</dbReference>
<gene>
    <name evidence="12" type="ORF">LPC04_05480</name>
</gene>
<evidence type="ECO:0000256" key="6">
    <source>
        <dbReference type="ARBA" id="ARBA00022737"/>
    </source>
</evidence>
<comment type="caution">
    <text evidence="12">The sequence shown here is derived from an EMBL/GenBank/DDBJ whole genome shotgun (WGS) entry which is preliminary data.</text>
</comment>
<dbReference type="AlphaFoldDB" id="A0A9X2C1M9"/>
<dbReference type="EMBL" id="JAJLJH010000001">
    <property type="protein sequence ID" value="MCK9685160.1"/>
    <property type="molecule type" value="Genomic_DNA"/>
</dbReference>
<dbReference type="PROSITE" id="PS51007">
    <property type="entry name" value="CYTC"/>
    <property type="match status" value="2"/>
</dbReference>
<dbReference type="PANTHER" id="PTHR35008:SF8">
    <property type="entry name" value="ALCOHOL DEHYDROGENASE CYTOCHROME C SUBUNIT"/>
    <property type="match status" value="1"/>
</dbReference>
<evidence type="ECO:0000313" key="12">
    <source>
        <dbReference type="EMBL" id="MCK9685160.1"/>
    </source>
</evidence>
<dbReference type="SUPFAM" id="SSF46626">
    <property type="entry name" value="Cytochrome c"/>
    <property type="match status" value="2"/>
</dbReference>
<feature type="domain" description="Cytochrome c" evidence="11">
    <location>
        <begin position="172"/>
        <end position="282"/>
    </location>
</feature>
<sequence length="296" mass="31074">MSKTLATIVAAGLAGAVAAAHAADPAAVARGKYLFEASDCSGCHAGNGTSADPSGGLGLDTPFGTFRAPNITPDKRYGIGSWSQAEFQRALREGVGKHGEYLFPVFPYTSFTRLTDSDTADLYAYLMTLPPVAAPDKPHAAKAPFDWRPLLLGWRTLFFSEGVKAPDPTKSAEWNRGDYLVHAVGHCGECHTPRNALGAMKASMAFSGNVGGPDGQNAPNITSDVATGIGDWSVADIQNLLKTGMTPDSDLVGSGMKAVVRGTSKLTDADRHAMAVYIKSLPPIHVDPPPKPPAKK</sequence>